<dbReference type="InterPro" id="IPR023885">
    <property type="entry name" value="4Fe4S-binding_SPASM_dom"/>
</dbReference>
<comment type="caution">
    <text evidence="8">The sequence shown here is derived from an EMBL/GenBank/DDBJ whole genome shotgun (WGS) entry which is preliminary data.</text>
</comment>
<dbReference type="PROSITE" id="PS51918">
    <property type="entry name" value="RADICAL_SAM"/>
    <property type="match status" value="1"/>
</dbReference>
<evidence type="ECO:0000256" key="2">
    <source>
        <dbReference type="ARBA" id="ARBA00022691"/>
    </source>
</evidence>
<evidence type="ECO:0000256" key="4">
    <source>
        <dbReference type="ARBA" id="ARBA00023004"/>
    </source>
</evidence>
<sequence length="367" mass="43182">MKYFSMLIKPASSLCNLRCRYCFYCDVAENREIPSYGVMNEETMKILIDKTLDFFREEVTITFAFQGGEPTVAGLDYFRQFIRRVNLKKKSYHYIQYALQTNATLLNDEWIRFLKQNRFLVGVSLDGYALQHDAMRPDAKGQGTFARILENIEKLRQAKIDFNILTVLTRQLAEHPKELFEFYLEHHFDYIQLIPCLPPLEELNDPYFLTPQAFFRFYDEFFQLWLEELKQNHYISITLFDNLIPLFAGVPPQQCGYLGFCSMQFVVESDGSVYPCDFYVLDEYKLGNLRDCSLADLSKSKILSSFLQGPRRSTKLCETCRYAQICHGQCKRLNVCYFDEQFCGYQAFIQKHEAILRQLAMTLRRQA</sequence>
<dbReference type="SFLD" id="SFLDG01384">
    <property type="entry name" value="thioether_bond_formation_requi"/>
    <property type="match status" value="1"/>
</dbReference>
<comment type="similarity">
    <text evidence="6">Belongs to the radical SAM superfamily. Anaerobic sulfatase-maturating enzyme family.</text>
</comment>
<feature type="domain" description="Radical SAM core" evidence="7">
    <location>
        <begin position="1"/>
        <end position="227"/>
    </location>
</feature>
<proteinExistence type="inferred from homology"/>
<evidence type="ECO:0000256" key="3">
    <source>
        <dbReference type="ARBA" id="ARBA00022723"/>
    </source>
</evidence>
<dbReference type="PANTHER" id="PTHR43273:SF3">
    <property type="entry name" value="ANAEROBIC SULFATASE-MATURATING ENZYME HOMOLOG ASLB-RELATED"/>
    <property type="match status" value="1"/>
</dbReference>
<dbReference type="CDD" id="cd01335">
    <property type="entry name" value="Radical_SAM"/>
    <property type="match status" value="1"/>
</dbReference>
<dbReference type="GO" id="GO:0046872">
    <property type="term" value="F:metal ion binding"/>
    <property type="evidence" value="ECO:0007669"/>
    <property type="project" value="UniProtKB-KW"/>
</dbReference>
<dbReference type="Pfam" id="PF13186">
    <property type="entry name" value="SPASM"/>
    <property type="match status" value="1"/>
</dbReference>
<dbReference type="InterPro" id="IPR023867">
    <property type="entry name" value="Sulphatase_maturase_rSAM"/>
</dbReference>
<evidence type="ECO:0000313" key="9">
    <source>
        <dbReference type="Proteomes" id="UP000284178"/>
    </source>
</evidence>
<dbReference type="SFLD" id="SFLDG01386">
    <property type="entry name" value="main_SPASM_domain-containing"/>
    <property type="match status" value="1"/>
</dbReference>
<evidence type="ECO:0000256" key="1">
    <source>
        <dbReference type="ARBA" id="ARBA00001966"/>
    </source>
</evidence>
<dbReference type="PANTHER" id="PTHR43273">
    <property type="entry name" value="ANAEROBIC SULFATASE-MATURATING ENZYME HOMOLOG ASLB-RELATED"/>
    <property type="match status" value="1"/>
</dbReference>
<organism evidence="8 9">
    <name type="scientific">Holdemania filiformis</name>
    <dbReference type="NCBI Taxonomy" id="61171"/>
    <lineage>
        <taxon>Bacteria</taxon>
        <taxon>Bacillati</taxon>
        <taxon>Bacillota</taxon>
        <taxon>Erysipelotrichia</taxon>
        <taxon>Erysipelotrichales</taxon>
        <taxon>Erysipelotrichaceae</taxon>
        <taxon>Holdemania</taxon>
    </lineage>
</organism>
<dbReference type="NCBIfam" id="TIGR04085">
    <property type="entry name" value="rSAM_more_4Fe4S"/>
    <property type="match status" value="1"/>
</dbReference>
<dbReference type="RefSeq" id="WP_117894971.1">
    <property type="nucleotide sequence ID" value="NZ_CABJCV010000010.1"/>
</dbReference>
<dbReference type="Gene3D" id="3.20.20.70">
    <property type="entry name" value="Aldolase class I"/>
    <property type="match status" value="1"/>
</dbReference>
<evidence type="ECO:0000313" key="8">
    <source>
        <dbReference type="EMBL" id="RGR73960.1"/>
    </source>
</evidence>
<dbReference type="SFLD" id="SFLDG01067">
    <property type="entry name" value="SPASM/twitch_domain_containing"/>
    <property type="match status" value="1"/>
</dbReference>
<evidence type="ECO:0000259" key="7">
    <source>
        <dbReference type="PROSITE" id="PS51918"/>
    </source>
</evidence>
<reference evidence="8 9" key="1">
    <citation type="submission" date="2018-08" db="EMBL/GenBank/DDBJ databases">
        <title>A genome reference for cultivated species of the human gut microbiota.</title>
        <authorList>
            <person name="Zou Y."/>
            <person name="Xue W."/>
            <person name="Luo G."/>
        </authorList>
    </citation>
    <scope>NUCLEOTIDE SEQUENCE [LARGE SCALE GENOMIC DNA]</scope>
    <source>
        <strain evidence="8 9">AF24-29</strain>
    </source>
</reference>
<dbReference type="InterPro" id="IPR034485">
    <property type="entry name" value="Anaerobic_Cys-type_sulfatase-m"/>
</dbReference>
<name>A0A412G0K1_9FIRM</name>
<keyword evidence="2" id="KW-0949">S-adenosyl-L-methionine</keyword>
<dbReference type="InterPro" id="IPR058240">
    <property type="entry name" value="rSAM_sf"/>
</dbReference>
<accession>A0A412G0K1</accession>
<dbReference type="GO" id="GO:0051536">
    <property type="term" value="F:iron-sulfur cluster binding"/>
    <property type="evidence" value="ECO:0007669"/>
    <property type="project" value="UniProtKB-KW"/>
</dbReference>
<comment type="cofactor">
    <cofactor evidence="1">
        <name>[4Fe-4S] cluster</name>
        <dbReference type="ChEBI" id="CHEBI:49883"/>
    </cofactor>
</comment>
<evidence type="ECO:0000256" key="6">
    <source>
        <dbReference type="ARBA" id="ARBA00023601"/>
    </source>
</evidence>
<dbReference type="GO" id="GO:0016491">
    <property type="term" value="F:oxidoreductase activity"/>
    <property type="evidence" value="ECO:0007669"/>
    <property type="project" value="InterPro"/>
</dbReference>
<dbReference type="SFLD" id="SFLDS00029">
    <property type="entry name" value="Radical_SAM"/>
    <property type="match status" value="1"/>
</dbReference>
<dbReference type="SFLD" id="SFLDF00289">
    <property type="entry name" value="anaerobic_Cys-type_sulfatase-m"/>
    <property type="match status" value="1"/>
</dbReference>
<dbReference type="InterPro" id="IPR007197">
    <property type="entry name" value="rSAM"/>
</dbReference>
<keyword evidence="5" id="KW-0411">Iron-sulfur</keyword>
<protein>
    <submittedName>
        <fullName evidence="8">SPASM domain-containing protein</fullName>
    </submittedName>
</protein>
<dbReference type="Pfam" id="PF04055">
    <property type="entry name" value="Radical_SAM"/>
    <property type="match status" value="1"/>
</dbReference>
<dbReference type="GeneID" id="83015559"/>
<keyword evidence="9" id="KW-1185">Reference proteome</keyword>
<keyword evidence="3" id="KW-0479">Metal-binding</keyword>
<dbReference type="EMBL" id="QRUP01000010">
    <property type="protein sequence ID" value="RGR73960.1"/>
    <property type="molecule type" value="Genomic_DNA"/>
</dbReference>
<dbReference type="SUPFAM" id="SSF102114">
    <property type="entry name" value="Radical SAM enzymes"/>
    <property type="match status" value="1"/>
</dbReference>
<dbReference type="AlphaFoldDB" id="A0A412G0K1"/>
<gene>
    <name evidence="8" type="ORF">DWY25_09110</name>
</gene>
<dbReference type="InterPro" id="IPR013785">
    <property type="entry name" value="Aldolase_TIM"/>
</dbReference>
<dbReference type="Proteomes" id="UP000284178">
    <property type="component" value="Unassembled WGS sequence"/>
</dbReference>
<evidence type="ECO:0000256" key="5">
    <source>
        <dbReference type="ARBA" id="ARBA00023014"/>
    </source>
</evidence>
<keyword evidence="4" id="KW-0408">Iron</keyword>
<dbReference type="SFLD" id="SFLDG01072">
    <property type="entry name" value="dehydrogenase_like"/>
    <property type="match status" value="1"/>
</dbReference>